<comment type="caution">
    <text evidence="3">The sequence shown here is derived from an EMBL/GenBank/DDBJ whole genome shotgun (WGS) entry which is preliminary data.</text>
</comment>
<dbReference type="InterPro" id="IPR031571">
    <property type="entry name" value="RcpC_dom"/>
</dbReference>
<dbReference type="Pfam" id="PF16976">
    <property type="entry name" value="RcpC"/>
    <property type="match status" value="1"/>
</dbReference>
<organism evidence="3 4">
    <name type="scientific">Aliidiomarina shirensis</name>
    <dbReference type="NCBI Taxonomy" id="1048642"/>
    <lineage>
        <taxon>Bacteria</taxon>
        <taxon>Pseudomonadati</taxon>
        <taxon>Pseudomonadota</taxon>
        <taxon>Gammaproteobacteria</taxon>
        <taxon>Alteromonadales</taxon>
        <taxon>Idiomarinaceae</taxon>
        <taxon>Aliidiomarina</taxon>
    </lineage>
</organism>
<keyword evidence="4" id="KW-1185">Reference proteome</keyword>
<dbReference type="OrthoDB" id="6399305at2"/>
<dbReference type="NCBIfam" id="TIGR03177">
    <property type="entry name" value="pilus_cpaB"/>
    <property type="match status" value="1"/>
</dbReference>
<dbReference type="CDD" id="cd11614">
    <property type="entry name" value="SAF_CpaB_FlgA_like"/>
    <property type="match status" value="1"/>
</dbReference>
<evidence type="ECO:0000259" key="2">
    <source>
        <dbReference type="Pfam" id="PF16976"/>
    </source>
</evidence>
<proteinExistence type="predicted"/>
<protein>
    <submittedName>
        <fullName evidence="3">Flp pilus assembly protein CpaB</fullName>
    </submittedName>
</protein>
<dbReference type="InterPro" id="IPR017592">
    <property type="entry name" value="Pilus_assmbl_Flp-typ_CpaB"/>
</dbReference>
<accession>A0A432WY57</accession>
<feature type="region of interest" description="Disordered" evidence="1">
    <location>
        <begin position="189"/>
        <end position="211"/>
    </location>
</feature>
<evidence type="ECO:0000256" key="1">
    <source>
        <dbReference type="SAM" id="MobiDB-lite"/>
    </source>
</evidence>
<evidence type="ECO:0000313" key="4">
    <source>
        <dbReference type="Proteomes" id="UP000286934"/>
    </source>
</evidence>
<name>A0A432WY57_9GAMM</name>
<dbReference type="RefSeq" id="WP_126805902.1">
    <property type="nucleotide sequence ID" value="NZ_PIPP01000001.1"/>
</dbReference>
<evidence type="ECO:0000313" key="3">
    <source>
        <dbReference type="EMBL" id="RUO38686.1"/>
    </source>
</evidence>
<feature type="domain" description="Flp pilus assembly protein RcpC/CpaB" evidence="2">
    <location>
        <begin position="126"/>
        <end position="227"/>
    </location>
</feature>
<feature type="compositionally biased region" description="Polar residues" evidence="1">
    <location>
        <begin position="189"/>
        <end position="206"/>
    </location>
</feature>
<dbReference type="AlphaFoldDB" id="A0A432WY57"/>
<sequence length="282" mass="31217">MIKGKLLKGLLLPFLIGVICSVVSAVLLYRYVQEVKESQQLTHVESTAVRVPVVVSTLPLNAGMRIDSEYLRVRELDEVSLPSDVIHPTDAELLIGEIVRADLQTPIAAGKPIQWLHLQADAKLGFADTLTQGMVPFSMSITSLQQHAGLLQPGDVLDLYAGIHGNANLILERVEVLATGNVTKAEFQLQNRSQKPVQPSQQTSVAERNRARKHDYQQITLAVPLDKYFMLRQLADSQGLWPILRKANDSSRLSKLKGAAEVEIIIPGQFTTLQGLRSREFQ</sequence>
<dbReference type="Proteomes" id="UP000286934">
    <property type="component" value="Unassembled WGS sequence"/>
</dbReference>
<gene>
    <name evidence="3" type="primary">cpaB</name>
    <name evidence="3" type="ORF">CWE13_03305</name>
</gene>
<dbReference type="EMBL" id="PIPP01000001">
    <property type="protein sequence ID" value="RUO38686.1"/>
    <property type="molecule type" value="Genomic_DNA"/>
</dbReference>
<reference evidence="4" key="1">
    <citation type="journal article" date="2018" name="Front. Microbiol.">
        <title>Genome-Based Analysis Reveals the Taxonomy and Diversity of the Family Idiomarinaceae.</title>
        <authorList>
            <person name="Liu Y."/>
            <person name="Lai Q."/>
            <person name="Shao Z."/>
        </authorList>
    </citation>
    <scope>NUCLEOTIDE SEQUENCE [LARGE SCALE GENOMIC DNA]</scope>
    <source>
        <strain evidence="4">AIS</strain>
    </source>
</reference>